<dbReference type="VEuPathDB" id="VectorBase:BGLAX_032034"/>
<organism evidence="3 4">
    <name type="scientific">Biomphalaria glabrata</name>
    <name type="common">Bloodfluke planorb</name>
    <name type="synonym">Freshwater snail</name>
    <dbReference type="NCBI Taxonomy" id="6526"/>
    <lineage>
        <taxon>Eukaryota</taxon>
        <taxon>Metazoa</taxon>
        <taxon>Spiralia</taxon>
        <taxon>Lophotrochozoa</taxon>
        <taxon>Mollusca</taxon>
        <taxon>Gastropoda</taxon>
        <taxon>Heterobranchia</taxon>
        <taxon>Euthyneura</taxon>
        <taxon>Panpulmonata</taxon>
        <taxon>Hygrophila</taxon>
        <taxon>Lymnaeoidea</taxon>
        <taxon>Planorbidae</taxon>
        <taxon>Biomphalaria</taxon>
    </lineage>
</organism>
<dbReference type="GO" id="GO:0005829">
    <property type="term" value="C:cytosol"/>
    <property type="evidence" value="ECO:0007669"/>
    <property type="project" value="TreeGrafter"/>
</dbReference>
<gene>
    <name evidence="3" type="primary">106054536</name>
</gene>
<dbReference type="VEuPathDB" id="VectorBase:BGLB031620"/>
<protein>
    <recommendedName>
        <fullName evidence="5">Diaminopimelate epimerase</fullName>
    </recommendedName>
</protein>
<dbReference type="HAMAP" id="MF_00197">
    <property type="entry name" value="DAP_epimerase"/>
    <property type="match status" value="1"/>
</dbReference>
<dbReference type="OrthoDB" id="9977463at2759"/>
<sequence length="349" mass="38843">MFSNLTKRSFIMISIQFCKYHGAGNDFIVFDNRGDVYSLTDETRRHMCDRHFGIGADGIVEIKLSQSDDFKVIYYNADGKVGSLCGNGCRCALAYAKSLGIVSFAGTLGDCALENPECQGQSVYTFEASTGRHVGIIQETVKRGVNLVEYFVKFGDFLASDIKQYNAEEFYINTGSPHHVKFITNELENMNVFKAGRKLSYELYGDKGSNINFVQSKRDNQTIKVTDEHSPETWVKAKDNNVLYVRTYERGVENETLACGTGAVAIALIQHAKDANVINMALNSQTSDASSNTERVELVRITIEMKGGKLTVTFKAVINDQGPSVLYKDVYLSGPAQYVFRGVYEMPQD</sequence>
<dbReference type="GO" id="GO:0008837">
    <property type="term" value="F:diaminopimelate epimerase activity"/>
    <property type="evidence" value="ECO:0007669"/>
    <property type="project" value="InterPro"/>
</dbReference>
<evidence type="ECO:0000313" key="4">
    <source>
        <dbReference type="Proteomes" id="UP000076420"/>
    </source>
</evidence>
<dbReference type="RefSeq" id="XP_013065881.2">
    <property type="nucleotide sequence ID" value="XM_013210427.2"/>
</dbReference>
<name>A0A2C9LJ83_BIOGL</name>
<dbReference type="STRING" id="6526.A0A2C9LJ83"/>
<dbReference type="PANTHER" id="PTHR31689">
    <property type="entry name" value="DIAMINOPIMELATE EPIMERASE, CHLOROPLASTIC"/>
    <property type="match status" value="1"/>
</dbReference>
<proteinExistence type="inferred from homology"/>
<dbReference type="PANTHER" id="PTHR31689:SF0">
    <property type="entry name" value="DIAMINOPIMELATE EPIMERASE"/>
    <property type="match status" value="1"/>
</dbReference>
<dbReference type="KEGG" id="bgt:106054536"/>
<dbReference type="Pfam" id="PF01678">
    <property type="entry name" value="DAP_epimerase"/>
    <property type="match status" value="2"/>
</dbReference>
<dbReference type="SUPFAM" id="SSF54506">
    <property type="entry name" value="Diaminopimelate epimerase-like"/>
    <property type="match status" value="2"/>
</dbReference>
<evidence type="ECO:0000313" key="3">
    <source>
        <dbReference type="EnsemblMetazoa" id="BGLB031620-PA"/>
    </source>
</evidence>
<accession>A0A2C9LJ83</accession>
<evidence type="ECO:0000256" key="2">
    <source>
        <dbReference type="ARBA" id="ARBA00023235"/>
    </source>
</evidence>
<evidence type="ECO:0000256" key="1">
    <source>
        <dbReference type="ARBA" id="ARBA00010219"/>
    </source>
</evidence>
<dbReference type="GO" id="GO:0009089">
    <property type="term" value="P:lysine biosynthetic process via diaminopimelate"/>
    <property type="evidence" value="ECO:0007669"/>
    <property type="project" value="InterPro"/>
</dbReference>
<dbReference type="InterPro" id="IPR001653">
    <property type="entry name" value="DAP_epimerase_DapF"/>
</dbReference>
<reference evidence="3" key="1">
    <citation type="submission" date="2020-05" db="UniProtKB">
        <authorList>
            <consortium name="EnsemblMetazoa"/>
        </authorList>
    </citation>
    <scope>IDENTIFICATION</scope>
    <source>
        <strain evidence="3">BB02</strain>
    </source>
</reference>
<dbReference type="AlphaFoldDB" id="A0A2C9LJ83"/>
<keyword evidence="2" id="KW-0413">Isomerase</keyword>
<dbReference type="Proteomes" id="UP000076420">
    <property type="component" value="Unassembled WGS sequence"/>
</dbReference>
<evidence type="ECO:0008006" key="5">
    <source>
        <dbReference type="Google" id="ProtNLM"/>
    </source>
</evidence>
<dbReference type="EnsemblMetazoa" id="BGLB031620-RA">
    <property type="protein sequence ID" value="BGLB031620-PA"/>
    <property type="gene ID" value="BGLB031620"/>
</dbReference>
<comment type="similarity">
    <text evidence="1">Belongs to the diaminopimelate epimerase family.</text>
</comment>
<dbReference type="Gene3D" id="3.10.310.10">
    <property type="entry name" value="Diaminopimelate Epimerase, Chain A, domain 1"/>
    <property type="match status" value="2"/>
</dbReference>